<feature type="compositionally biased region" description="Low complexity" evidence="1">
    <location>
        <begin position="50"/>
        <end position="77"/>
    </location>
</feature>
<gene>
    <name evidence="4" type="ORF">LZ495_35115</name>
</gene>
<dbReference type="Pfam" id="PF26526">
    <property type="entry name" value="DUF8175"/>
    <property type="match status" value="1"/>
</dbReference>
<sequence length="252" mass="26197">MYLDLVRGGSARRLRGASVWIPVVVAAVAAAVFLPGRFADPPTRVDQAVPAHGSAAATTPGTAAAPSSGTSAADAGARPVPIPGRLWVAGVRMGFPHTTWGALSAAVEYRTQLGSTFDTARAETVMRLVGNPSWTDGPATYARSVADRRAALGLPRDGEPPGGASVVLTPVQYQVRAASTDRVMVLLLCTESMTLPGQPPRTAHEVYAMDMHWTAGDWRLLAPGQDEPSYRALAAPPGSPDAAAKGWRPLGG</sequence>
<dbReference type="EMBL" id="JAKFHA010000033">
    <property type="protein sequence ID" value="MCF2532419.1"/>
    <property type="molecule type" value="Genomic_DNA"/>
</dbReference>
<accession>A0AA41Q8P9</accession>
<feature type="region of interest" description="Disordered" evidence="1">
    <location>
        <begin position="230"/>
        <end position="252"/>
    </location>
</feature>
<keyword evidence="5" id="KW-1185">Reference proteome</keyword>
<dbReference type="InterPro" id="IPR058488">
    <property type="entry name" value="DUF8175"/>
</dbReference>
<dbReference type="RefSeq" id="WP_235057197.1">
    <property type="nucleotide sequence ID" value="NZ_JAKFHA010000033.1"/>
</dbReference>
<dbReference type="AlphaFoldDB" id="A0AA41Q8P9"/>
<evidence type="ECO:0000313" key="4">
    <source>
        <dbReference type="EMBL" id="MCF2532419.1"/>
    </source>
</evidence>
<comment type="caution">
    <text evidence="4">The sequence shown here is derived from an EMBL/GenBank/DDBJ whole genome shotgun (WGS) entry which is preliminary data.</text>
</comment>
<proteinExistence type="predicted"/>
<keyword evidence="2" id="KW-0472">Membrane</keyword>
<evidence type="ECO:0000313" key="5">
    <source>
        <dbReference type="Proteomes" id="UP001165378"/>
    </source>
</evidence>
<evidence type="ECO:0000256" key="2">
    <source>
        <dbReference type="SAM" id="Phobius"/>
    </source>
</evidence>
<reference evidence="4" key="1">
    <citation type="submission" date="2022-01" db="EMBL/GenBank/DDBJ databases">
        <title>Genome-Based Taxonomic Classification of the Phylum Actinobacteria.</title>
        <authorList>
            <person name="Gao Y."/>
        </authorList>
    </citation>
    <scope>NUCLEOTIDE SEQUENCE</scope>
    <source>
        <strain evidence="4">KLBMP 8922</strain>
    </source>
</reference>
<evidence type="ECO:0000256" key="1">
    <source>
        <dbReference type="SAM" id="MobiDB-lite"/>
    </source>
</evidence>
<feature type="transmembrane region" description="Helical" evidence="2">
    <location>
        <begin position="17"/>
        <end position="36"/>
    </location>
</feature>
<dbReference type="Proteomes" id="UP001165378">
    <property type="component" value="Unassembled WGS sequence"/>
</dbReference>
<feature type="region of interest" description="Disordered" evidence="1">
    <location>
        <begin position="49"/>
        <end position="77"/>
    </location>
</feature>
<organism evidence="4 5">
    <name type="scientific">Yinghuangia soli</name>
    <dbReference type="NCBI Taxonomy" id="2908204"/>
    <lineage>
        <taxon>Bacteria</taxon>
        <taxon>Bacillati</taxon>
        <taxon>Actinomycetota</taxon>
        <taxon>Actinomycetes</taxon>
        <taxon>Kitasatosporales</taxon>
        <taxon>Streptomycetaceae</taxon>
        <taxon>Yinghuangia</taxon>
    </lineage>
</organism>
<name>A0AA41Q8P9_9ACTN</name>
<feature type="domain" description="DUF8175" evidence="3">
    <location>
        <begin position="83"/>
        <end position="232"/>
    </location>
</feature>
<protein>
    <recommendedName>
        <fullName evidence="3">DUF8175 domain-containing protein</fullName>
    </recommendedName>
</protein>
<keyword evidence="2" id="KW-0812">Transmembrane</keyword>
<evidence type="ECO:0000259" key="3">
    <source>
        <dbReference type="Pfam" id="PF26526"/>
    </source>
</evidence>
<keyword evidence="2" id="KW-1133">Transmembrane helix</keyword>